<dbReference type="Proteomes" id="UP000245802">
    <property type="component" value="Chromosome"/>
</dbReference>
<dbReference type="PANTHER" id="PTHR30469:SF18">
    <property type="entry name" value="RESISTANCE-NODULATION-CELL DIVISION (RND) EFFLUX MEMBRANE FUSION PROTEIN-RELATED"/>
    <property type="match status" value="1"/>
</dbReference>
<evidence type="ECO:0000313" key="4">
    <source>
        <dbReference type="EMBL" id="AWM39380.1"/>
    </source>
</evidence>
<keyword evidence="2" id="KW-0175">Coiled coil</keyword>
<organism evidence="4 5">
    <name type="scientific">Gemmata obscuriglobus</name>
    <dbReference type="NCBI Taxonomy" id="114"/>
    <lineage>
        <taxon>Bacteria</taxon>
        <taxon>Pseudomonadati</taxon>
        <taxon>Planctomycetota</taxon>
        <taxon>Planctomycetia</taxon>
        <taxon>Gemmatales</taxon>
        <taxon>Gemmataceae</taxon>
        <taxon>Gemmata</taxon>
    </lineage>
</organism>
<evidence type="ECO:0000256" key="2">
    <source>
        <dbReference type="SAM" id="Coils"/>
    </source>
</evidence>
<gene>
    <name evidence="4" type="ORF">C1280_21925</name>
</gene>
<dbReference type="Gene3D" id="2.40.50.100">
    <property type="match status" value="1"/>
</dbReference>
<dbReference type="Gene3D" id="1.10.287.470">
    <property type="entry name" value="Helix hairpin bin"/>
    <property type="match status" value="1"/>
</dbReference>
<accession>A0A2Z3HDL6</accession>
<protein>
    <submittedName>
        <fullName evidence="4">Efflux RND transporter periplasmic adaptor subunit</fullName>
    </submittedName>
</protein>
<dbReference type="Gene3D" id="2.40.420.20">
    <property type="match status" value="1"/>
</dbReference>
<dbReference type="InterPro" id="IPR006143">
    <property type="entry name" value="RND_pump_MFP"/>
</dbReference>
<evidence type="ECO:0000259" key="3">
    <source>
        <dbReference type="Pfam" id="PF25954"/>
    </source>
</evidence>
<dbReference type="GO" id="GO:1990281">
    <property type="term" value="C:efflux pump complex"/>
    <property type="evidence" value="ECO:0007669"/>
    <property type="project" value="TreeGrafter"/>
</dbReference>
<dbReference type="AlphaFoldDB" id="A0A2Z3HDL6"/>
<dbReference type="InterPro" id="IPR058792">
    <property type="entry name" value="Beta-barrel_RND_2"/>
</dbReference>
<comment type="similarity">
    <text evidence="1">Belongs to the membrane fusion protein (MFP) (TC 8.A.1) family.</text>
</comment>
<reference evidence="4 5" key="1">
    <citation type="submission" date="2018-01" db="EMBL/GenBank/DDBJ databases">
        <title>G. obscuriglobus.</title>
        <authorList>
            <person name="Franke J."/>
            <person name="Blomberg W."/>
            <person name="Selmecki A."/>
        </authorList>
    </citation>
    <scope>NUCLEOTIDE SEQUENCE [LARGE SCALE GENOMIC DNA]</scope>
    <source>
        <strain evidence="4 5">DSM 5831</strain>
    </source>
</reference>
<feature type="coiled-coil region" evidence="2">
    <location>
        <begin position="157"/>
        <end position="184"/>
    </location>
</feature>
<dbReference type="PANTHER" id="PTHR30469">
    <property type="entry name" value="MULTIDRUG RESISTANCE PROTEIN MDTA"/>
    <property type="match status" value="1"/>
</dbReference>
<evidence type="ECO:0000256" key="1">
    <source>
        <dbReference type="ARBA" id="ARBA00009477"/>
    </source>
</evidence>
<dbReference type="NCBIfam" id="TIGR01730">
    <property type="entry name" value="RND_mfp"/>
    <property type="match status" value="1"/>
</dbReference>
<keyword evidence="5" id="KW-1185">Reference proteome</keyword>
<name>A0A2Z3HDL6_9BACT</name>
<dbReference type="GO" id="GO:0015562">
    <property type="term" value="F:efflux transmembrane transporter activity"/>
    <property type="evidence" value="ECO:0007669"/>
    <property type="project" value="TreeGrafter"/>
</dbReference>
<dbReference type="Gene3D" id="2.40.30.170">
    <property type="match status" value="1"/>
</dbReference>
<dbReference type="Pfam" id="PF25954">
    <property type="entry name" value="Beta-barrel_RND_2"/>
    <property type="match status" value="1"/>
</dbReference>
<dbReference type="EMBL" id="CP025958">
    <property type="protein sequence ID" value="AWM39380.1"/>
    <property type="molecule type" value="Genomic_DNA"/>
</dbReference>
<sequence>MPLTNFAHNPCKGAGVPGYFTDIKLYMQLVAVRPAGADSCGVRMSNRIRFLAVAGTLALAGVGAGVAHTAGGKSPTEAPVPPPVTAPESRVVRVTEVRAGADGGGQTYTGVVRARYETDLAFRVGAKIVSRHVEVGQRVAAGAVLFRLDPTDYRLTLKAAEADLAAAEAEVVQATAEYDRLQRTYNTGAGSSSDLDKGRSALYGAGGRRDRAKELLTLARNRLAYCELTADSDGVITALPAEAGQVVAEGQVVARFARDGEREAVVSLPENRVHAARTARATITLWAAPGQPYPATLRELSPIADPVTRTYQARFTIDRTGPQIALGMTATVHLTPGDAAPGYVLPLSSLLRTGDRPAVWVVDRATGALALTPVEVREYRHETVVLSGGVKPGQLVVTAGVQKLDVGLTVRPWEAGNP</sequence>
<dbReference type="OrthoDB" id="9813967at2"/>
<evidence type="ECO:0000313" key="5">
    <source>
        <dbReference type="Proteomes" id="UP000245802"/>
    </source>
</evidence>
<proteinExistence type="inferred from homology"/>
<feature type="domain" description="CusB-like beta-barrel" evidence="3">
    <location>
        <begin position="266"/>
        <end position="336"/>
    </location>
</feature>
<dbReference type="KEGG" id="gog:C1280_21925"/>
<dbReference type="SUPFAM" id="SSF111369">
    <property type="entry name" value="HlyD-like secretion proteins"/>
    <property type="match status" value="1"/>
</dbReference>